<evidence type="ECO:0000313" key="9">
    <source>
        <dbReference type="EMBL" id="KAK3033292.1"/>
    </source>
</evidence>
<keyword evidence="1" id="KW-0677">Repeat</keyword>
<feature type="domain" description="R13L1/DRL21-like LRR repeat region" evidence="8">
    <location>
        <begin position="402"/>
        <end position="527"/>
    </location>
</feature>
<dbReference type="Proteomes" id="UP001188597">
    <property type="component" value="Unassembled WGS sequence"/>
</dbReference>
<feature type="domain" description="Disease resistance protein winged helix" evidence="7">
    <location>
        <begin position="163"/>
        <end position="205"/>
    </location>
</feature>
<dbReference type="Pfam" id="PF25019">
    <property type="entry name" value="LRR_R13L1-DRL21"/>
    <property type="match status" value="1"/>
</dbReference>
<feature type="signal peptide" evidence="5">
    <location>
        <begin position="1"/>
        <end position="23"/>
    </location>
</feature>
<dbReference type="GO" id="GO:0006952">
    <property type="term" value="P:defense response"/>
    <property type="evidence" value="ECO:0007669"/>
    <property type="project" value="UniProtKB-KW"/>
</dbReference>
<feature type="coiled-coil region" evidence="4">
    <location>
        <begin position="38"/>
        <end position="89"/>
    </location>
</feature>
<dbReference type="PANTHER" id="PTHR47186:SF3">
    <property type="entry name" value="OS09G0267800 PROTEIN"/>
    <property type="match status" value="1"/>
</dbReference>
<keyword evidence="3" id="KW-0611">Plant defense</keyword>
<feature type="domain" description="Disease resistance N-terminal" evidence="6">
    <location>
        <begin position="8"/>
        <end position="102"/>
    </location>
</feature>
<evidence type="ECO:0000259" key="7">
    <source>
        <dbReference type="Pfam" id="PF23559"/>
    </source>
</evidence>
<organism evidence="9 10">
    <name type="scientific">Escallonia herrerae</name>
    <dbReference type="NCBI Taxonomy" id="1293975"/>
    <lineage>
        <taxon>Eukaryota</taxon>
        <taxon>Viridiplantae</taxon>
        <taxon>Streptophyta</taxon>
        <taxon>Embryophyta</taxon>
        <taxon>Tracheophyta</taxon>
        <taxon>Spermatophyta</taxon>
        <taxon>Magnoliopsida</taxon>
        <taxon>eudicotyledons</taxon>
        <taxon>Gunneridae</taxon>
        <taxon>Pentapetalae</taxon>
        <taxon>asterids</taxon>
        <taxon>campanulids</taxon>
        <taxon>Escalloniales</taxon>
        <taxon>Escalloniaceae</taxon>
        <taxon>Escallonia</taxon>
    </lineage>
</organism>
<evidence type="ECO:0000256" key="2">
    <source>
        <dbReference type="ARBA" id="ARBA00022741"/>
    </source>
</evidence>
<dbReference type="AlphaFoldDB" id="A0AA88WTI8"/>
<comment type="caution">
    <text evidence="9">The sequence shown here is derived from an EMBL/GenBank/DDBJ whole genome shotgun (WGS) entry which is preliminary data.</text>
</comment>
<evidence type="ECO:0000256" key="4">
    <source>
        <dbReference type="SAM" id="Coils"/>
    </source>
</evidence>
<reference evidence="9" key="1">
    <citation type="submission" date="2022-12" db="EMBL/GenBank/DDBJ databases">
        <title>Draft genome assemblies for two species of Escallonia (Escalloniales).</title>
        <authorList>
            <person name="Chanderbali A."/>
            <person name="Dervinis C."/>
            <person name="Anghel I."/>
            <person name="Soltis D."/>
            <person name="Soltis P."/>
            <person name="Zapata F."/>
        </authorList>
    </citation>
    <scope>NUCLEOTIDE SEQUENCE</scope>
    <source>
        <strain evidence="9">UCBG64.0493</strain>
        <tissue evidence="9">Leaf</tissue>
    </source>
</reference>
<dbReference type="EMBL" id="JAVXUP010000239">
    <property type="protein sequence ID" value="KAK3033292.1"/>
    <property type="molecule type" value="Genomic_DNA"/>
</dbReference>
<dbReference type="Gene3D" id="3.80.10.10">
    <property type="entry name" value="Ribonuclease Inhibitor"/>
    <property type="match status" value="4"/>
</dbReference>
<sequence>MVVIAEIFLSAFFTVLFEKLASGELFNLALPEGIYSQLQTWTSKLELIQAVLSDAEEKQITAKSVNTWLQQLQDLAYDLDDLLDELATEALRRKLMMAQPTQASNPSMFRNLIPACCSTNFTPRAVKFDFNISSEIDDITERLQDLLKQKSNLNLMSDHLGETHNEMEDVGFQCFDELVSRSFFQHSKTGAESRFLMHDLVNDLARHVAGRVCFRLDDKAESNVQHRRDSLMKARHSSFIRHEYDGSQRFEAFNRVRKLRTFLPLPVFKTPIWQDFYLTNQVIYDLLPQLHFLRVLSLSGYNILQLPNAIGNLKHLRYLNVSDTRIKQLPESVSKLYNLQTLLLRDCDRLIKLPANIGNLINLRHLDVAGTDKLQEMPLGLCKMASLQTLSKIVLGRGLKVNELRGLSNLRGALSIIRLHSVMDAQDAREANLTCKRGLEELEMVWSSDFDDSRNKINEKEIIELLKPSTNLRRLEVKHYGGVEFPTWLGDPSFSQLAHISLSDCRHCTSLPSLGHLTSLKKLHISGIKGVKTVGNELCCVGSPHVGDAFPSLETLEFVDMVDWEEWSTNLSNDDANIGQVFPRLCELIIDRCPNLIKISLPRVPSIRVLEISHCQEVVLTRMVFIACATSTLDIREISGLAQLHEGITRFLRESLEVLVIWECNELISLWQGHPACHNLVNLRELAVRECSGLVSLVGQEGQELPPNLEKLVLEKCDNLEKLPNKLKSLKSLRSLSIRECPRLVILSTSTEEKVQSNINDGKGEDIKIESFSQLEILRVNGCPSLAAFPLGERIPTILKRLNFGSCDNMELDSEEIWLHKSTVPLPLLEYIRISGWANLKFLPGCLFNFVHLTHLSLWSCPGLESFPDRGAFPPSLVSLTIGDCKNLKYLIPGGDHYQMQGLSSLTYLNIENCPNLEWLPRRCWPPNLKSLRIGGEIKGPSGGGWGPQRLPASLAGLAIIGEGVEWWYNSLELPESHSLIYLSIFYLKNVECIPRGLLQRLTSLERLYIQDCPKFRSLPRGLLPTLSSLRIHNCPLLKQRCSKEKRGYWPLIANIPRVDFED</sequence>
<evidence type="ECO:0008006" key="11">
    <source>
        <dbReference type="Google" id="ProtNLM"/>
    </source>
</evidence>
<dbReference type="SUPFAM" id="SSF52058">
    <property type="entry name" value="L domain-like"/>
    <property type="match status" value="2"/>
</dbReference>
<dbReference type="InterPro" id="IPR041118">
    <property type="entry name" value="Rx_N"/>
</dbReference>
<keyword evidence="2" id="KW-0547">Nucleotide-binding</keyword>
<name>A0AA88WTI8_9ASTE</name>
<feature type="chain" id="PRO_5041708253" description="Rx N-terminal domain-containing protein" evidence="5">
    <location>
        <begin position="24"/>
        <end position="1063"/>
    </location>
</feature>
<evidence type="ECO:0000256" key="3">
    <source>
        <dbReference type="ARBA" id="ARBA00022821"/>
    </source>
</evidence>
<dbReference type="PANTHER" id="PTHR47186">
    <property type="entry name" value="LEUCINE-RICH REPEAT-CONTAINING PROTEIN 57"/>
    <property type="match status" value="1"/>
</dbReference>
<evidence type="ECO:0000313" key="10">
    <source>
        <dbReference type="Proteomes" id="UP001188597"/>
    </source>
</evidence>
<dbReference type="InterPro" id="IPR058922">
    <property type="entry name" value="WHD_DRP"/>
</dbReference>
<evidence type="ECO:0000259" key="8">
    <source>
        <dbReference type="Pfam" id="PF25019"/>
    </source>
</evidence>
<dbReference type="InterPro" id="IPR032675">
    <property type="entry name" value="LRR_dom_sf"/>
</dbReference>
<evidence type="ECO:0000256" key="1">
    <source>
        <dbReference type="ARBA" id="ARBA00022737"/>
    </source>
</evidence>
<gene>
    <name evidence="9" type="ORF">RJ639_033223</name>
</gene>
<evidence type="ECO:0000259" key="6">
    <source>
        <dbReference type="Pfam" id="PF18052"/>
    </source>
</evidence>
<accession>A0AA88WTI8</accession>
<dbReference type="InterPro" id="IPR056789">
    <property type="entry name" value="LRR_R13L1-DRL21"/>
</dbReference>
<dbReference type="Pfam" id="PF23559">
    <property type="entry name" value="WHD_DRP"/>
    <property type="match status" value="1"/>
</dbReference>
<proteinExistence type="predicted"/>
<dbReference type="GO" id="GO:0000166">
    <property type="term" value="F:nucleotide binding"/>
    <property type="evidence" value="ECO:0007669"/>
    <property type="project" value="UniProtKB-KW"/>
</dbReference>
<keyword evidence="4" id="KW-0175">Coiled coil</keyword>
<dbReference type="Pfam" id="PF18052">
    <property type="entry name" value="Rx_N"/>
    <property type="match status" value="1"/>
</dbReference>
<keyword evidence="5" id="KW-0732">Signal</keyword>
<dbReference type="Gene3D" id="1.20.5.4130">
    <property type="match status" value="1"/>
</dbReference>
<keyword evidence="10" id="KW-1185">Reference proteome</keyword>
<evidence type="ECO:0000256" key="5">
    <source>
        <dbReference type="SAM" id="SignalP"/>
    </source>
</evidence>
<protein>
    <recommendedName>
        <fullName evidence="11">Rx N-terminal domain-containing protein</fullName>
    </recommendedName>
</protein>